<evidence type="ECO:0000313" key="12">
    <source>
        <dbReference type="Proteomes" id="UP000262427"/>
    </source>
</evidence>
<feature type="transmembrane region" description="Helical" evidence="1">
    <location>
        <begin position="64"/>
        <end position="88"/>
    </location>
</feature>
<dbReference type="PANTHER" id="PTHR37314:SF4">
    <property type="entry name" value="UPF0700 TRANSMEMBRANE PROTEIN YOAK"/>
    <property type="match status" value="1"/>
</dbReference>
<keyword evidence="1" id="KW-1133">Transmembrane helix</keyword>
<keyword evidence="1 6" id="KW-0812">Transmembrane</keyword>
<evidence type="ECO:0000313" key="7">
    <source>
        <dbReference type="EMBL" id="CUV42007.1"/>
    </source>
</evidence>
<evidence type="ECO:0000256" key="1">
    <source>
        <dbReference type="SAM" id="Phobius"/>
    </source>
</evidence>
<evidence type="ECO:0000313" key="3">
    <source>
        <dbReference type="EMBL" id="CUV19758.1"/>
    </source>
</evidence>
<feature type="transmembrane region" description="Helical" evidence="1">
    <location>
        <begin position="194"/>
        <end position="214"/>
    </location>
</feature>
<feature type="transmembrane region" description="Helical" evidence="1">
    <location>
        <begin position="21"/>
        <end position="44"/>
    </location>
</feature>
<dbReference type="EMBL" id="LN899824">
    <property type="protein sequence ID" value="CUV27377.1"/>
    <property type="molecule type" value="Genomic_DNA"/>
</dbReference>
<accession>A0A0K1ZQY7</accession>
<dbReference type="EMBL" id="LN899821">
    <property type="protein sequence ID" value="CUV19758.1"/>
    <property type="molecule type" value="Genomic_DNA"/>
</dbReference>
<evidence type="ECO:0000313" key="11">
    <source>
        <dbReference type="EMBL" id="UZF17951.1"/>
    </source>
</evidence>
<geneLocation type="plasmid" evidence="11 13">
    <name>p1</name>
</geneLocation>
<dbReference type="EMBL" id="LN899820">
    <property type="protein sequence ID" value="CUV56800.1"/>
    <property type="molecule type" value="Genomic_DNA"/>
</dbReference>
<reference evidence="2" key="2">
    <citation type="submission" date="2018-01" db="EMBL/GenBank/DDBJ databases">
        <title>Ralstonia pseudosolanacearum P824 infects blueberry.</title>
        <authorList>
            <person name="Bocsanczy A.M."/>
            <person name="Norman D.J."/>
        </authorList>
    </citation>
    <scope>NUCLEOTIDE SEQUENCE</scope>
    <source>
        <strain evidence="2">P824</strain>
    </source>
</reference>
<dbReference type="EMBL" id="LN899826">
    <property type="protein sequence ID" value="CUV42007.1"/>
    <property type="molecule type" value="Genomic_DNA"/>
</dbReference>
<reference evidence="11" key="4">
    <citation type="submission" date="2021-10" db="EMBL/GenBank/DDBJ databases">
        <title>Complete genome sequences of five Ralstonia solancearum strains isolated from sunflower.</title>
        <authorList>
            <person name="She X."/>
            <person name="He Z."/>
        </authorList>
    </citation>
    <scope>NUCLEOTIDE SEQUENCE</scope>
    <source>
        <strain evidence="11">RS638</strain>
        <plasmid evidence="11">p1</plasmid>
    </source>
</reference>
<gene>
    <name evidence="11" type="ORF">LH706_20675</name>
    <name evidence="3" type="ORF">PSS4_v1_1110002</name>
    <name evidence="10" type="ORF">RD1301_v1_300021</name>
    <name evidence="2" type="ORF">RSP824_19355</name>
    <name evidence="4" type="ORF">RUN1744_v1_810022</name>
    <name evidence="5" type="ORF">RUN1985_v1_70091</name>
    <name evidence="9" type="ORF">RUN215_v1_980016</name>
    <name evidence="6" type="ORF">TD1301_v1_980004</name>
    <name evidence="7" type="ORF">TF3108_v1_950024</name>
    <name evidence="8" type="ORF">TO10_v1_500034</name>
</gene>
<dbReference type="EMBL" id="LN899825">
    <property type="protein sequence ID" value="CUV34622.1"/>
    <property type="molecule type" value="Genomic_DNA"/>
</dbReference>
<dbReference type="InterPro" id="IPR010699">
    <property type="entry name" value="DUF1275"/>
</dbReference>
<feature type="transmembrane region" description="Helical" evidence="1">
    <location>
        <begin position="220"/>
        <end position="239"/>
    </location>
</feature>
<dbReference type="PANTHER" id="PTHR37314">
    <property type="entry name" value="SLR0142 PROTEIN"/>
    <property type="match status" value="1"/>
</dbReference>
<sequence length="247" mass="26320">MPIQYLRRLTSPERTDETNRRLGQSLAFVAGAANAGGFLAVRQYTSHMSGIVSAVADDLVLGDVPLVLAGVASLLAFLGGAACTAVLVNWGRRRSTQSAFALPLLLEAALLLGFGLMGASLSHYRVVFVPATVALLCFMMGLQNAIITKISRAEIRTTHVTGLTTDIGIEIGKALYWNRGHRHLHAVVADRSKLRLLSSLLGMFFLGGVTGAMGFKYVGYVATIPLASILMALAVVPVMDDLVARRP</sequence>
<dbReference type="EMBL" id="LN899823">
    <property type="protein sequence ID" value="CUV25030.1"/>
    <property type="molecule type" value="Genomic_DNA"/>
</dbReference>
<evidence type="ECO:0000313" key="2">
    <source>
        <dbReference type="EMBL" id="AYA48614.1"/>
    </source>
</evidence>
<feature type="transmembrane region" description="Helical" evidence="1">
    <location>
        <begin position="127"/>
        <end position="147"/>
    </location>
</feature>
<evidence type="ECO:0000313" key="4">
    <source>
        <dbReference type="EMBL" id="CUV25030.1"/>
    </source>
</evidence>
<evidence type="ECO:0000313" key="5">
    <source>
        <dbReference type="EMBL" id="CUV27377.1"/>
    </source>
</evidence>
<dbReference type="Proteomes" id="UP000262427">
    <property type="component" value="Chromosome MP"/>
</dbReference>
<dbReference type="EMBL" id="CP025742">
    <property type="protein sequence ID" value="AYA48614.1"/>
    <property type="molecule type" value="Genomic_DNA"/>
</dbReference>
<dbReference type="EMBL" id="CP085044">
    <property type="protein sequence ID" value="UZF17951.1"/>
    <property type="molecule type" value="Genomic_DNA"/>
</dbReference>
<protein>
    <submittedName>
        <fullName evidence="2">DUF1275 domain-containing protein</fullName>
    </submittedName>
    <submittedName>
        <fullName evidence="6">Putative transmembrane protein</fullName>
    </submittedName>
</protein>
<proteinExistence type="predicted"/>
<dbReference type="EMBL" id="LN899822">
    <property type="protein sequence ID" value="CUV59180.1"/>
    <property type="molecule type" value="Genomic_DNA"/>
</dbReference>
<dbReference type="Pfam" id="PF06912">
    <property type="entry name" value="DUF1275"/>
    <property type="match status" value="1"/>
</dbReference>
<dbReference type="EMBL" id="LN899827">
    <property type="protein sequence ID" value="CUV46096.1"/>
    <property type="molecule type" value="Genomic_DNA"/>
</dbReference>
<name>A0A0K1ZQY7_RALSL</name>
<keyword evidence="1" id="KW-0472">Membrane</keyword>
<evidence type="ECO:0000313" key="6">
    <source>
        <dbReference type="EMBL" id="CUV34622.1"/>
    </source>
</evidence>
<evidence type="ECO:0000313" key="8">
    <source>
        <dbReference type="EMBL" id="CUV46096.1"/>
    </source>
</evidence>
<keyword evidence="11" id="KW-0614">Plasmid</keyword>
<feature type="transmembrane region" description="Helical" evidence="1">
    <location>
        <begin position="100"/>
        <end position="121"/>
    </location>
</feature>
<evidence type="ECO:0000313" key="13">
    <source>
        <dbReference type="Proteomes" id="UP001164049"/>
    </source>
</evidence>
<organism evidence="6">
    <name type="scientific">Ralstonia solanacearum</name>
    <name type="common">Pseudomonas solanacearum</name>
    <dbReference type="NCBI Taxonomy" id="305"/>
    <lineage>
        <taxon>Bacteria</taxon>
        <taxon>Pseudomonadati</taxon>
        <taxon>Pseudomonadota</taxon>
        <taxon>Betaproteobacteria</taxon>
        <taxon>Burkholderiales</taxon>
        <taxon>Burkholderiaceae</taxon>
        <taxon>Ralstonia</taxon>
        <taxon>Ralstonia solanacearum species complex</taxon>
    </lineage>
</organism>
<reference evidence="6" key="1">
    <citation type="submission" date="2015-10" db="EMBL/GenBank/DDBJ databases">
        <authorList>
            <person name="Gilbert D.G."/>
        </authorList>
    </citation>
    <scope>NUCLEOTIDE SEQUENCE</scope>
    <source>
        <strain evidence="6">Phyl III-seqv23</strain>
    </source>
</reference>
<dbReference type="AlphaFoldDB" id="A0A0K1ZQY7"/>
<evidence type="ECO:0000313" key="10">
    <source>
        <dbReference type="EMBL" id="CUV59180.1"/>
    </source>
</evidence>
<evidence type="ECO:0000313" key="9">
    <source>
        <dbReference type="EMBL" id="CUV56800.1"/>
    </source>
</evidence>
<dbReference type="PATRIC" id="fig|305.107.peg.1646"/>
<reference evidence="12" key="3">
    <citation type="submission" date="2018-01" db="EMBL/GenBank/DDBJ databases">
        <title>Raltonia solanacearum P824 infects blueberry.</title>
        <authorList>
            <person name="Bocsanczy A.M."/>
            <person name="Norman D.J."/>
        </authorList>
    </citation>
    <scope>NUCLEOTIDE SEQUENCE [LARGE SCALE GENOMIC DNA]</scope>
    <source>
        <strain evidence="12">P824</strain>
    </source>
</reference>